<evidence type="ECO:0000313" key="2">
    <source>
        <dbReference type="EMBL" id="CAK1604430.1"/>
    </source>
</evidence>
<name>A0AAV1M9N3_9NEOP</name>
<dbReference type="GO" id="GO:0071897">
    <property type="term" value="P:DNA biosynthetic process"/>
    <property type="evidence" value="ECO:0007669"/>
    <property type="project" value="UniProtKB-ARBA"/>
</dbReference>
<evidence type="ECO:0000313" key="3">
    <source>
        <dbReference type="Proteomes" id="UP001314205"/>
    </source>
</evidence>
<keyword evidence="3" id="KW-1185">Reference proteome</keyword>
<organism evidence="2 3">
    <name type="scientific">Parnassius mnemosyne</name>
    <name type="common">clouded apollo</name>
    <dbReference type="NCBI Taxonomy" id="213953"/>
    <lineage>
        <taxon>Eukaryota</taxon>
        <taxon>Metazoa</taxon>
        <taxon>Ecdysozoa</taxon>
        <taxon>Arthropoda</taxon>
        <taxon>Hexapoda</taxon>
        <taxon>Insecta</taxon>
        <taxon>Pterygota</taxon>
        <taxon>Neoptera</taxon>
        <taxon>Endopterygota</taxon>
        <taxon>Lepidoptera</taxon>
        <taxon>Glossata</taxon>
        <taxon>Ditrysia</taxon>
        <taxon>Papilionoidea</taxon>
        <taxon>Papilionidae</taxon>
        <taxon>Parnassiinae</taxon>
        <taxon>Parnassini</taxon>
        <taxon>Parnassius</taxon>
        <taxon>Driopa</taxon>
    </lineage>
</organism>
<sequence>MHYKLNKDPLNEILKCTYKRYRNFCNDILKKQKNHYERNELKAAGNDNKKIWNVVKNINNLNKPKELPAELLKIENNPLSSVNFINTFFANIGSNLSNKLKIDLPPLPTTVNPVTVKSKSFVLLKTSVEELERLILNLKTDCGAGWDGITPKILKCLKEFIIPPLNHSFNRCLEEVIFPTVLKRSITIPVFKNGKRDIITNYRPISLLPSMSKLLERIINTRLIKYLEDNEILSNGQFGFRRSKSTTDAIHIFTEFIVQKLDSNKKCITIFIDLQKAFDTISSSKLIEKLEKMGIRNVQLQLFRDYLQNRSQRVRIGEIFSDERPINYGVPQGSIIDPTLFLCYINDLCQLNIPNCKIISYADDTTLSFYGDSWEEVFKIAQDGFNIVCHWLALNSLTLNTDKTKYVMFSIRNSTCITNKFKIIAHSCNMTSISNCKCPDIENTNNIKYLGIIISKNLTFKEHINYLVQKIRKLIYIFKNLRHIANWNLIKTVYESLGKSILSYGISVWGGSSKTLMMEVEKVQRMILKIALKKPRTYPTTNLYAEANVLTVRKIYILSIILKKHSCIDLLDNIRNSGTRRDYEVCEIIPVKTFFAQKFFSFRGSRLYNKANKLHRIINLTKFECKKKISNWLLKLDYEKTEQLLQIAS</sequence>
<comment type="caution">
    <text evidence="2">The sequence shown here is derived from an EMBL/GenBank/DDBJ whole genome shotgun (WGS) entry which is preliminary data.</text>
</comment>
<gene>
    <name evidence="2" type="ORF">PARMNEM_LOCUS22650</name>
</gene>
<dbReference type="PANTHER" id="PTHR33332">
    <property type="entry name" value="REVERSE TRANSCRIPTASE DOMAIN-CONTAINING PROTEIN"/>
    <property type="match status" value="1"/>
</dbReference>
<dbReference type="SUPFAM" id="SSF56672">
    <property type="entry name" value="DNA/RNA polymerases"/>
    <property type="match status" value="1"/>
</dbReference>
<dbReference type="CDD" id="cd01650">
    <property type="entry name" value="RT_nLTR_like"/>
    <property type="match status" value="1"/>
</dbReference>
<accession>A0AAV1M9N3</accession>
<dbReference type="Pfam" id="PF00078">
    <property type="entry name" value="RVT_1"/>
    <property type="match status" value="1"/>
</dbReference>
<dbReference type="Proteomes" id="UP001314205">
    <property type="component" value="Unassembled WGS sequence"/>
</dbReference>
<dbReference type="EMBL" id="CAVLGL010000159">
    <property type="protein sequence ID" value="CAK1604430.1"/>
    <property type="molecule type" value="Genomic_DNA"/>
</dbReference>
<evidence type="ECO:0000259" key="1">
    <source>
        <dbReference type="PROSITE" id="PS50878"/>
    </source>
</evidence>
<dbReference type="InterPro" id="IPR043502">
    <property type="entry name" value="DNA/RNA_pol_sf"/>
</dbReference>
<reference evidence="2 3" key="1">
    <citation type="submission" date="2023-11" db="EMBL/GenBank/DDBJ databases">
        <authorList>
            <person name="Hedman E."/>
            <person name="Englund M."/>
            <person name="Stromberg M."/>
            <person name="Nyberg Akerstrom W."/>
            <person name="Nylinder S."/>
            <person name="Jareborg N."/>
            <person name="Kallberg Y."/>
            <person name="Kronander E."/>
        </authorList>
    </citation>
    <scope>NUCLEOTIDE SEQUENCE [LARGE SCALE GENOMIC DNA]</scope>
</reference>
<dbReference type="InterPro" id="IPR000477">
    <property type="entry name" value="RT_dom"/>
</dbReference>
<feature type="domain" description="Reverse transcriptase" evidence="1">
    <location>
        <begin position="174"/>
        <end position="454"/>
    </location>
</feature>
<dbReference type="PROSITE" id="PS50878">
    <property type="entry name" value="RT_POL"/>
    <property type="match status" value="1"/>
</dbReference>
<protein>
    <recommendedName>
        <fullName evidence="1">Reverse transcriptase domain-containing protein</fullName>
    </recommendedName>
</protein>
<dbReference type="AlphaFoldDB" id="A0AAV1M9N3"/>
<proteinExistence type="predicted"/>